<evidence type="ECO:0000259" key="6">
    <source>
        <dbReference type="Pfam" id="PF01386"/>
    </source>
</evidence>
<dbReference type="eggNOG" id="COG1825">
    <property type="taxonomic scope" value="Bacteria"/>
</dbReference>
<dbReference type="GO" id="GO:0008097">
    <property type="term" value="F:5S rRNA binding"/>
    <property type="evidence" value="ECO:0007669"/>
    <property type="project" value="InterPro"/>
</dbReference>
<dbReference type="Gene3D" id="2.170.120.20">
    <property type="entry name" value="Ribosomal protein L25, beta domain"/>
    <property type="match status" value="1"/>
</dbReference>
<keyword evidence="4 5" id="KW-0687">Ribonucleoprotein</keyword>
<sequence length="199" mass="21132">MEVSVECQKRPDGSKPGALRRSGLIPAVLYGHKGTESVSLTLPAKTAETLLKKATVNNTLVQVNIPDISWNGKALLREVQSHPWKRSQIYHLSFFSVASQDSLEVTVPLHFVGQAAGIKSGGILDPVITEIQVQCAPGDIPESIDVDVSNLEIGDSLHVGDLILPQGITPMLEPETTIVIVGGYAGGTQEGTEEASEAT</sequence>
<dbReference type="PANTHER" id="PTHR33284:SF1">
    <property type="entry name" value="RIBOSOMAL PROTEIN L25_GLN-TRNA SYNTHETASE, ANTI-CODON-BINDING DOMAIN-CONTAINING PROTEIN"/>
    <property type="match status" value="1"/>
</dbReference>
<dbReference type="InterPro" id="IPR001021">
    <property type="entry name" value="Ribosomal_bL25_long"/>
</dbReference>
<evidence type="ECO:0000313" key="9">
    <source>
        <dbReference type="Proteomes" id="UP000010471"/>
    </source>
</evidence>
<keyword evidence="2 5" id="KW-0694">RNA-binding</keyword>
<dbReference type="RefSeq" id="WP_015183926.1">
    <property type="nucleotide sequence ID" value="NC_019738.1"/>
</dbReference>
<dbReference type="InterPro" id="IPR029751">
    <property type="entry name" value="Ribosomal_L25_dom"/>
</dbReference>
<gene>
    <name evidence="5" type="primary">rplY</name>
    <name evidence="5" type="synonym">ctc</name>
    <name evidence="8" type="ORF">Mic7113_4088</name>
</gene>
<dbReference type="NCBIfam" id="NF004612">
    <property type="entry name" value="PRK05943.1"/>
    <property type="match status" value="1"/>
</dbReference>
<dbReference type="Gene3D" id="2.40.240.10">
    <property type="entry name" value="Ribosomal Protein L25, Chain P"/>
    <property type="match status" value="1"/>
</dbReference>
<dbReference type="STRING" id="1173027.Mic7113_4088"/>
<evidence type="ECO:0000259" key="7">
    <source>
        <dbReference type="Pfam" id="PF14693"/>
    </source>
</evidence>
<comment type="similarity">
    <text evidence="5">Belongs to the bacterial ribosomal protein bL25 family. CTC subfamily.</text>
</comment>
<keyword evidence="1 5" id="KW-0699">rRNA-binding</keyword>
<dbReference type="InterPro" id="IPR020930">
    <property type="entry name" value="Ribosomal_uL5_bac-type"/>
</dbReference>
<dbReference type="InterPro" id="IPR011035">
    <property type="entry name" value="Ribosomal_bL25/Gln-tRNA_synth"/>
</dbReference>
<dbReference type="EMBL" id="CP003630">
    <property type="protein sequence ID" value="AFZ19790.1"/>
    <property type="molecule type" value="Genomic_DNA"/>
</dbReference>
<dbReference type="HAMAP" id="MF_01334">
    <property type="entry name" value="Ribosomal_bL25_CTC"/>
    <property type="match status" value="1"/>
</dbReference>
<dbReference type="NCBIfam" id="NF004139">
    <property type="entry name" value="PRK05618.4-2"/>
    <property type="match status" value="1"/>
</dbReference>
<keyword evidence="3 5" id="KW-0689">Ribosomal protein</keyword>
<dbReference type="PATRIC" id="fig|1173027.3.peg.4517"/>
<dbReference type="InterPro" id="IPR020056">
    <property type="entry name" value="Rbsml_bL25/Gln-tRNA_synth_N"/>
</dbReference>
<dbReference type="InterPro" id="IPR020057">
    <property type="entry name" value="Ribosomal_bL25_b-dom"/>
</dbReference>
<dbReference type="Pfam" id="PF14693">
    <property type="entry name" value="Ribosomal_TL5_C"/>
    <property type="match status" value="1"/>
</dbReference>
<evidence type="ECO:0000256" key="1">
    <source>
        <dbReference type="ARBA" id="ARBA00022730"/>
    </source>
</evidence>
<evidence type="ECO:0000256" key="5">
    <source>
        <dbReference type="HAMAP-Rule" id="MF_01334"/>
    </source>
</evidence>
<dbReference type="NCBIfam" id="TIGR00731">
    <property type="entry name" value="bL25_bact_ctc"/>
    <property type="match status" value="1"/>
</dbReference>
<feature type="domain" description="Large ribosomal subunit protein bL25 beta" evidence="7">
    <location>
        <begin position="103"/>
        <end position="181"/>
    </location>
</feature>
<dbReference type="SUPFAM" id="SSF50715">
    <property type="entry name" value="Ribosomal protein L25-like"/>
    <property type="match status" value="1"/>
</dbReference>
<organism evidence="8 9">
    <name type="scientific">Allocoleopsis franciscana PCC 7113</name>
    <dbReference type="NCBI Taxonomy" id="1173027"/>
    <lineage>
        <taxon>Bacteria</taxon>
        <taxon>Bacillati</taxon>
        <taxon>Cyanobacteriota</taxon>
        <taxon>Cyanophyceae</taxon>
        <taxon>Coleofasciculales</taxon>
        <taxon>Coleofasciculaceae</taxon>
        <taxon>Allocoleopsis</taxon>
        <taxon>Allocoleopsis franciscana</taxon>
    </lineage>
</organism>
<keyword evidence="9" id="KW-1185">Reference proteome</keyword>
<evidence type="ECO:0000256" key="3">
    <source>
        <dbReference type="ARBA" id="ARBA00022980"/>
    </source>
</evidence>
<comment type="subunit">
    <text evidence="5">Part of the 50S ribosomal subunit; part of the 5S rRNA/L5/L18/L25 subcomplex. Contacts the 5S rRNA. Binds to the 5S rRNA independently of L5 and L18.</text>
</comment>
<dbReference type="Proteomes" id="UP000010471">
    <property type="component" value="Chromosome"/>
</dbReference>
<proteinExistence type="inferred from homology"/>
<dbReference type="HOGENOM" id="CLU_075939_2_0_3"/>
<dbReference type="Pfam" id="PF01386">
    <property type="entry name" value="Ribosomal_L25p"/>
    <property type="match status" value="1"/>
</dbReference>
<dbReference type="KEGG" id="mic:Mic7113_4088"/>
<dbReference type="CDD" id="cd00495">
    <property type="entry name" value="Ribosomal_L25_TL5_CTC"/>
    <property type="match status" value="1"/>
</dbReference>
<reference evidence="8 9" key="1">
    <citation type="submission" date="2012-06" db="EMBL/GenBank/DDBJ databases">
        <title>Finished chromosome of genome of Microcoleus sp. PCC 7113.</title>
        <authorList>
            <consortium name="US DOE Joint Genome Institute"/>
            <person name="Gugger M."/>
            <person name="Coursin T."/>
            <person name="Rippka R."/>
            <person name="Tandeau De Marsac N."/>
            <person name="Huntemann M."/>
            <person name="Wei C.-L."/>
            <person name="Han J."/>
            <person name="Detter J.C."/>
            <person name="Han C."/>
            <person name="Tapia R."/>
            <person name="Chen A."/>
            <person name="Kyrpides N."/>
            <person name="Mavromatis K."/>
            <person name="Markowitz V."/>
            <person name="Szeto E."/>
            <person name="Ivanova N."/>
            <person name="Pagani I."/>
            <person name="Pati A."/>
            <person name="Goodwin L."/>
            <person name="Nordberg H.P."/>
            <person name="Cantor M.N."/>
            <person name="Hua S.X."/>
            <person name="Woyke T."/>
            <person name="Kerfeld C.A."/>
        </authorList>
    </citation>
    <scope>NUCLEOTIDE SEQUENCE [LARGE SCALE GENOMIC DNA]</scope>
    <source>
        <strain evidence="8 9">PCC 7113</strain>
    </source>
</reference>
<dbReference type="PANTHER" id="PTHR33284">
    <property type="entry name" value="RIBOSOMAL PROTEIN L25/GLN-TRNA SYNTHETASE, ANTI-CODON-BINDING DOMAIN-CONTAINING PROTEIN"/>
    <property type="match status" value="1"/>
</dbReference>
<evidence type="ECO:0000256" key="2">
    <source>
        <dbReference type="ARBA" id="ARBA00022884"/>
    </source>
</evidence>
<dbReference type="OrthoDB" id="9786489at2"/>
<dbReference type="GO" id="GO:0003735">
    <property type="term" value="F:structural constituent of ribosome"/>
    <property type="evidence" value="ECO:0007669"/>
    <property type="project" value="InterPro"/>
</dbReference>
<evidence type="ECO:0000313" key="8">
    <source>
        <dbReference type="EMBL" id="AFZ19790.1"/>
    </source>
</evidence>
<dbReference type="AlphaFoldDB" id="K9WH94"/>
<feature type="domain" description="Large ribosomal subunit protein bL25 L25" evidence="6">
    <location>
        <begin position="6"/>
        <end position="94"/>
    </location>
</feature>
<comment type="function">
    <text evidence="5">This is one of the proteins that binds to the 5S RNA in the ribosome where it forms part of the central protuberance.</text>
</comment>
<dbReference type="GO" id="GO:0022625">
    <property type="term" value="C:cytosolic large ribosomal subunit"/>
    <property type="evidence" value="ECO:0007669"/>
    <property type="project" value="TreeGrafter"/>
</dbReference>
<name>K9WH94_9CYAN</name>
<evidence type="ECO:0000256" key="4">
    <source>
        <dbReference type="ARBA" id="ARBA00023274"/>
    </source>
</evidence>
<dbReference type="GO" id="GO:0006412">
    <property type="term" value="P:translation"/>
    <property type="evidence" value="ECO:0007669"/>
    <property type="project" value="UniProtKB-UniRule"/>
</dbReference>
<dbReference type="InterPro" id="IPR037121">
    <property type="entry name" value="Ribosomal_bL25_C"/>
</dbReference>
<protein>
    <recommendedName>
        <fullName evidence="5">Large ribosomal subunit protein bL25</fullName>
    </recommendedName>
    <alternativeName>
        <fullName evidence="5">General stress protein CTC</fullName>
    </alternativeName>
</protein>
<accession>K9WH94</accession>